<dbReference type="STRING" id="135651.G0MEV2"/>
<dbReference type="GO" id="GO:0051988">
    <property type="term" value="P:regulation of attachment of spindle microtubules to kinetochore"/>
    <property type="evidence" value="ECO:0007669"/>
    <property type="project" value="EnsemblMetazoa"/>
</dbReference>
<organism evidence="3">
    <name type="scientific">Caenorhabditis brenneri</name>
    <name type="common">Nematode worm</name>
    <dbReference type="NCBI Taxonomy" id="135651"/>
    <lineage>
        <taxon>Eukaryota</taxon>
        <taxon>Metazoa</taxon>
        <taxon>Ecdysozoa</taxon>
        <taxon>Nematoda</taxon>
        <taxon>Chromadorea</taxon>
        <taxon>Rhabditida</taxon>
        <taxon>Rhabditina</taxon>
        <taxon>Rhabditomorpha</taxon>
        <taxon>Rhabditoidea</taxon>
        <taxon>Rhabditidae</taxon>
        <taxon>Peloderinae</taxon>
        <taxon>Caenorhabditis</taxon>
    </lineage>
</organism>
<dbReference type="FunCoup" id="G0MEV2">
    <property type="interactions" value="342"/>
</dbReference>
<dbReference type="GO" id="GO:0000444">
    <property type="term" value="C:MIS12/MIND type complex"/>
    <property type="evidence" value="ECO:0007669"/>
    <property type="project" value="EnsemblMetazoa"/>
</dbReference>
<dbReference type="OMA" id="CEMFENE"/>
<dbReference type="GO" id="GO:0005634">
    <property type="term" value="C:nucleus"/>
    <property type="evidence" value="ECO:0007669"/>
    <property type="project" value="EnsemblMetazoa"/>
</dbReference>
<dbReference type="Proteomes" id="UP000008068">
    <property type="component" value="Unassembled WGS sequence"/>
</dbReference>
<feature type="coiled-coil region" evidence="1">
    <location>
        <begin position="108"/>
        <end position="140"/>
    </location>
</feature>
<dbReference type="HOGENOM" id="CLU_1779093_0_0_1"/>
<reference evidence="3" key="1">
    <citation type="submission" date="2011-07" db="EMBL/GenBank/DDBJ databases">
        <authorList>
            <consortium name="Caenorhabditis brenneri Sequencing and Analysis Consortium"/>
            <person name="Wilson R.K."/>
        </authorList>
    </citation>
    <scope>NUCLEOTIDE SEQUENCE [LARGE SCALE GENOMIC DNA]</scope>
    <source>
        <strain evidence="3">PB2801</strain>
    </source>
</reference>
<evidence type="ECO:0000313" key="2">
    <source>
        <dbReference type="EMBL" id="EGT51936.1"/>
    </source>
</evidence>
<gene>
    <name evidence="2" type="ORF">CAEBREN_24929</name>
</gene>
<dbReference type="GO" id="GO:0051382">
    <property type="term" value="P:kinetochore assembly"/>
    <property type="evidence" value="ECO:0007669"/>
    <property type="project" value="EnsemblMetazoa"/>
</dbReference>
<dbReference type="EMBL" id="GL379791">
    <property type="protein sequence ID" value="EGT51936.1"/>
    <property type="molecule type" value="Genomic_DNA"/>
</dbReference>
<keyword evidence="1" id="KW-0175">Coiled coil</keyword>
<dbReference type="AlphaFoldDB" id="G0MEV2"/>
<name>G0MEV2_CAEBE</name>
<dbReference type="GO" id="GO:0008608">
    <property type="term" value="P:attachment of spindle microtubules to kinetochore"/>
    <property type="evidence" value="ECO:0007669"/>
    <property type="project" value="EnsemblMetazoa"/>
</dbReference>
<accession>G0MEV2</accession>
<proteinExistence type="predicted"/>
<dbReference type="InParanoid" id="G0MEV2"/>
<evidence type="ECO:0000313" key="3">
    <source>
        <dbReference type="Proteomes" id="UP000008068"/>
    </source>
</evidence>
<dbReference type="eggNOG" id="ENOG502TIEX">
    <property type="taxonomic scope" value="Eukaryota"/>
</dbReference>
<evidence type="ECO:0000256" key="1">
    <source>
        <dbReference type="SAM" id="Coils"/>
    </source>
</evidence>
<dbReference type="OrthoDB" id="5892056at2759"/>
<keyword evidence="3" id="KW-1185">Reference proteome</keyword>
<protein>
    <submittedName>
        <fullName evidence="2">Uncharacterized protein</fullName>
    </submittedName>
</protein>
<sequence>MASTSTQNMSANSWNSLSKDERKKLILQTQEGNNTMKLIIDDRQKTLAEMRQTIPEECREMFEKEKTMLLKHYTTAELLPHLPKKGLTEEEVHRMITNIKERVEAQVADQEETRLINQRTEKIRQENEHLRQTVRQMAEKILSELN</sequence>